<dbReference type="KEGG" id="slb:AWJ20_498"/>
<dbReference type="Gene3D" id="2.130.10.10">
    <property type="entry name" value="YVTN repeat-like/Quinoprotein amine dehydrogenase"/>
    <property type="match status" value="1"/>
</dbReference>
<dbReference type="InterPro" id="IPR036322">
    <property type="entry name" value="WD40_repeat_dom_sf"/>
</dbReference>
<dbReference type="RefSeq" id="XP_018734726.1">
    <property type="nucleotide sequence ID" value="XM_018882087.1"/>
</dbReference>
<feature type="repeat" description="WD" evidence="5">
    <location>
        <begin position="156"/>
        <end position="196"/>
    </location>
</feature>
<dbReference type="PIRSF" id="PIRSF002394">
    <property type="entry name" value="GN-bd_beta"/>
    <property type="match status" value="1"/>
</dbReference>
<dbReference type="AlphaFoldDB" id="A0A167CY67"/>
<dbReference type="InterPro" id="IPR015943">
    <property type="entry name" value="WD40/YVTN_repeat-like_dom_sf"/>
</dbReference>
<evidence type="ECO:0000313" key="7">
    <source>
        <dbReference type="Proteomes" id="UP000189580"/>
    </source>
</evidence>
<dbReference type="PANTHER" id="PTHR19850">
    <property type="entry name" value="GUANINE NUCLEOTIDE-BINDING PROTEIN BETA G PROTEIN BETA"/>
    <property type="match status" value="1"/>
</dbReference>
<reference evidence="6 7" key="1">
    <citation type="submission" date="2016-02" db="EMBL/GenBank/DDBJ databases">
        <title>Complete genome sequence and transcriptome regulation of the pentose utilising yeast Sugiyamaella lignohabitans.</title>
        <authorList>
            <person name="Bellasio M."/>
            <person name="Peymann A."/>
            <person name="Valli M."/>
            <person name="Sipitzky M."/>
            <person name="Graf A."/>
            <person name="Sauer M."/>
            <person name="Marx H."/>
            <person name="Mattanovich D."/>
        </authorList>
    </citation>
    <scope>NUCLEOTIDE SEQUENCE [LARGE SCALE GENOMIC DNA]</scope>
    <source>
        <strain evidence="6 7">CBS 10342</strain>
    </source>
</reference>
<protein>
    <submittedName>
        <fullName evidence="6">Ste4p</fullName>
    </submittedName>
</protein>
<keyword evidence="7" id="KW-1185">Reference proteome</keyword>
<dbReference type="Pfam" id="PF00400">
    <property type="entry name" value="WD40"/>
    <property type="match status" value="5"/>
</dbReference>
<dbReference type="InterPro" id="IPR016346">
    <property type="entry name" value="G-protein_beta_1-5"/>
</dbReference>
<dbReference type="PRINTS" id="PR00319">
    <property type="entry name" value="GPROTEINB"/>
</dbReference>
<keyword evidence="3" id="KW-0677">Repeat</keyword>
<evidence type="ECO:0000313" key="6">
    <source>
        <dbReference type="EMBL" id="ANB12249.1"/>
    </source>
</evidence>
<name>A0A167CY67_9ASCO</name>
<dbReference type="SMART" id="SM00320">
    <property type="entry name" value="WD40"/>
    <property type="match status" value="7"/>
</dbReference>
<dbReference type="PROSITE" id="PS50082">
    <property type="entry name" value="WD_REPEATS_2"/>
    <property type="match status" value="5"/>
</dbReference>
<dbReference type="InterPro" id="IPR001632">
    <property type="entry name" value="WD40_G-protein_beta-like"/>
</dbReference>
<sequence length="363" mass="40009">MLMRLYLNSVCILTKIALVKDVGSSTAAVDPMEYMVKEDFMGHDGKIYQMRMTHDKKYMATVGQDEFAIIWDTASGHKTDAIQLENGFVLSLGLSPSGKLLGTGGLKNVSEVFRVNGANSEIFETEEEYDEDDEFDDDTASTPPIRFRTRVPAASFKGHRGFVTEMVFLTEDRVITGSGDSTSGLWDVETSTCIRLFSKSEHKGGINTVTRHPFDNNLFATGSADGIVKVWDVRDRHSKFTFFGHKADVQCAQFFPDGNAIGSSAEDGTIRIFDLRSDCQVGIHQSDDIPSPVTSICFSTSGRTMLIGYEDGSCGSMDILRGTWVNHLVGHTDVVSSICISDRYGLIFTSSWDGTLRAWNATM</sequence>
<dbReference type="GO" id="GO:0007165">
    <property type="term" value="P:signal transduction"/>
    <property type="evidence" value="ECO:0007669"/>
    <property type="project" value="UniProtKB-KW"/>
</dbReference>
<evidence type="ECO:0000256" key="2">
    <source>
        <dbReference type="ARBA" id="ARBA00022574"/>
    </source>
</evidence>
<dbReference type="InterPro" id="IPR020472">
    <property type="entry name" value="WD40_PAC1"/>
</dbReference>
<feature type="repeat" description="WD" evidence="5">
    <location>
        <begin position="199"/>
        <end position="241"/>
    </location>
</feature>
<dbReference type="OrthoDB" id="10255630at2759"/>
<keyword evidence="4" id="KW-0807">Transducer</keyword>
<accession>A0A167CY67</accession>
<proteinExistence type="inferred from homology"/>
<evidence type="ECO:0000256" key="4">
    <source>
        <dbReference type="ARBA" id="ARBA00023224"/>
    </source>
</evidence>
<evidence type="ECO:0000256" key="3">
    <source>
        <dbReference type="ARBA" id="ARBA00022737"/>
    </source>
</evidence>
<feature type="repeat" description="WD" evidence="5">
    <location>
        <begin position="328"/>
        <end position="363"/>
    </location>
</feature>
<dbReference type="SUPFAM" id="SSF50978">
    <property type="entry name" value="WD40 repeat-like"/>
    <property type="match status" value="1"/>
</dbReference>
<dbReference type="InterPro" id="IPR019775">
    <property type="entry name" value="WD40_repeat_CS"/>
</dbReference>
<feature type="repeat" description="WD" evidence="5">
    <location>
        <begin position="40"/>
        <end position="81"/>
    </location>
</feature>
<evidence type="ECO:0000256" key="5">
    <source>
        <dbReference type="PROSITE-ProRule" id="PRU00221"/>
    </source>
</evidence>
<dbReference type="GeneID" id="30037170"/>
<keyword evidence="2 5" id="KW-0853">WD repeat</keyword>
<dbReference type="InterPro" id="IPR001680">
    <property type="entry name" value="WD40_rpt"/>
</dbReference>
<dbReference type="PROSITE" id="PS00678">
    <property type="entry name" value="WD_REPEATS_1"/>
    <property type="match status" value="3"/>
</dbReference>
<dbReference type="Proteomes" id="UP000189580">
    <property type="component" value="Chromosome a"/>
</dbReference>
<gene>
    <name evidence="6" type="primary">STE4</name>
    <name evidence="6" type="ORF">AWJ20_498</name>
</gene>
<dbReference type="EMBL" id="CP014501">
    <property type="protein sequence ID" value="ANB12249.1"/>
    <property type="molecule type" value="Genomic_DNA"/>
</dbReference>
<dbReference type="PRINTS" id="PR00320">
    <property type="entry name" value="GPROTEINBRPT"/>
</dbReference>
<comment type="similarity">
    <text evidence="1">Belongs to the WD repeat G protein beta family.</text>
</comment>
<dbReference type="PROSITE" id="PS50294">
    <property type="entry name" value="WD_REPEATS_REGION"/>
    <property type="match status" value="3"/>
</dbReference>
<feature type="repeat" description="WD" evidence="5">
    <location>
        <begin position="242"/>
        <end position="277"/>
    </location>
</feature>
<dbReference type="CDD" id="cd00200">
    <property type="entry name" value="WD40"/>
    <property type="match status" value="1"/>
</dbReference>
<evidence type="ECO:0000256" key="1">
    <source>
        <dbReference type="ARBA" id="ARBA00009768"/>
    </source>
</evidence>
<organism evidence="6 7">
    <name type="scientific">Sugiyamaella lignohabitans</name>
    <dbReference type="NCBI Taxonomy" id="796027"/>
    <lineage>
        <taxon>Eukaryota</taxon>
        <taxon>Fungi</taxon>
        <taxon>Dikarya</taxon>
        <taxon>Ascomycota</taxon>
        <taxon>Saccharomycotina</taxon>
        <taxon>Dipodascomycetes</taxon>
        <taxon>Dipodascales</taxon>
        <taxon>Trichomonascaceae</taxon>
        <taxon>Sugiyamaella</taxon>
    </lineage>
</organism>